<gene>
    <name evidence="1" type="ORF">ACFOUO_03090</name>
</gene>
<name>A0ABV8JEU5_9BACL</name>
<dbReference type="RefSeq" id="WP_380702040.1">
    <property type="nucleotide sequence ID" value="NZ_JBHSAP010000007.1"/>
</dbReference>
<keyword evidence="2" id="KW-1185">Reference proteome</keyword>
<dbReference type="Pfam" id="PF06133">
    <property type="entry name" value="Com_YlbF"/>
    <property type="match status" value="1"/>
</dbReference>
<dbReference type="Gene3D" id="1.20.1500.10">
    <property type="entry name" value="YheA/YmcA-like"/>
    <property type="match status" value="1"/>
</dbReference>
<dbReference type="Proteomes" id="UP001595843">
    <property type="component" value="Unassembled WGS sequence"/>
</dbReference>
<accession>A0ABV8JEU5</accession>
<dbReference type="EMBL" id="JBHSAP010000007">
    <property type="protein sequence ID" value="MFC4075788.1"/>
    <property type="molecule type" value="Genomic_DNA"/>
</dbReference>
<comment type="caution">
    <text evidence="1">The sequence shown here is derived from an EMBL/GenBank/DDBJ whole genome shotgun (WGS) entry which is preliminary data.</text>
</comment>
<dbReference type="SUPFAM" id="SSF158622">
    <property type="entry name" value="YheA/YmcA-like"/>
    <property type="match status" value="1"/>
</dbReference>
<organism evidence="1 2">
    <name type="scientific">Salinithrix halophila</name>
    <dbReference type="NCBI Taxonomy" id="1485204"/>
    <lineage>
        <taxon>Bacteria</taxon>
        <taxon>Bacillati</taxon>
        <taxon>Bacillota</taxon>
        <taxon>Bacilli</taxon>
        <taxon>Bacillales</taxon>
        <taxon>Thermoactinomycetaceae</taxon>
        <taxon>Salinithrix</taxon>
    </lineage>
</organism>
<dbReference type="InterPro" id="IPR010368">
    <property type="entry name" value="Com_YlbF"/>
</dbReference>
<proteinExistence type="predicted"/>
<reference evidence="2" key="1">
    <citation type="journal article" date="2019" name="Int. J. Syst. Evol. Microbiol.">
        <title>The Global Catalogue of Microorganisms (GCM) 10K type strain sequencing project: providing services to taxonomists for standard genome sequencing and annotation.</title>
        <authorList>
            <consortium name="The Broad Institute Genomics Platform"/>
            <consortium name="The Broad Institute Genome Sequencing Center for Infectious Disease"/>
            <person name="Wu L."/>
            <person name="Ma J."/>
        </authorList>
    </citation>
    <scope>NUCLEOTIDE SEQUENCE [LARGE SCALE GENOMIC DNA]</scope>
    <source>
        <strain evidence="2">IBRC-M 10813</strain>
    </source>
</reference>
<protein>
    <submittedName>
        <fullName evidence="1">YlbF family regulator</fullName>
    </submittedName>
</protein>
<sequence>MNPYDKAHELARALKASDELAALAESRQMLGQDPEGARLLNAFREKQMELSAFRMQGTEPGTDLKEEVQRLASEIEARPHLRRCVEAENRAGQLMADINRIIAGPFEELYRSGQG</sequence>
<evidence type="ECO:0000313" key="1">
    <source>
        <dbReference type="EMBL" id="MFC4075788.1"/>
    </source>
</evidence>
<evidence type="ECO:0000313" key="2">
    <source>
        <dbReference type="Proteomes" id="UP001595843"/>
    </source>
</evidence>
<dbReference type="InterPro" id="IPR023378">
    <property type="entry name" value="YheA/YmcA-like_dom_sf"/>
</dbReference>